<accession>A0AC35TLL6</accession>
<name>A0AC35TLL6_9BILA</name>
<proteinExistence type="predicted"/>
<dbReference type="Proteomes" id="UP000095286">
    <property type="component" value="Unplaced"/>
</dbReference>
<organism evidence="1 2">
    <name type="scientific">Rhabditophanes sp. KR3021</name>
    <dbReference type="NCBI Taxonomy" id="114890"/>
    <lineage>
        <taxon>Eukaryota</taxon>
        <taxon>Metazoa</taxon>
        <taxon>Ecdysozoa</taxon>
        <taxon>Nematoda</taxon>
        <taxon>Chromadorea</taxon>
        <taxon>Rhabditida</taxon>
        <taxon>Tylenchina</taxon>
        <taxon>Panagrolaimomorpha</taxon>
        <taxon>Strongyloidoidea</taxon>
        <taxon>Alloionematidae</taxon>
        <taxon>Rhabditophanes</taxon>
    </lineage>
</organism>
<protein>
    <submittedName>
        <fullName evidence="2">Tyrosine-protein phosphatase</fullName>
    </submittedName>
</protein>
<evidence type="ECO:0000313" key="2">
    <source>
        <dbReference type="WBParaSite" id="RSKR_0000200300.1"/>
    </source>
</evidence>
<evidence type="ECO:0000313" key="1">
    <source>
        <dbReference type="Proteomes" id="UP000095286"/>
    </source>
</evidence>
<reference evidence="2" key="1">
    <citation type="submission" date="2016-11" db="UniProtKB">
        <authorList>
            <consortium name="WormBaseParasite"/>
        </authorList>
    </citation>
    <scope>IDENTIFICATION</scope>
    <source>
        <strain evidence="2">KR3021</strain>
    </source>
</reference>
<sequence length="461" mass="52189">MSSDKKDCFQLCLTSVMEKRNDEVKGFNESTKREPSNEPNKAMEPSADIVVESTEKKDNKKTCLKKSAKDCDKELMKIAKKQLDDFVAKALEKELDGLKAEYKEKIAIIIPSKDEVTAFYSSEASRKNRNMTVPCLDATRVVLKGNSSDSYFHGNYIESVGVKKRYIVCQGPLDNTIEMFIKVLHQENCEVIVQLCNFMEGKTKKCSEYIPLKVKGSFVFDGIAIHLEKRELLPKDKNVTVSTLNIVRGKKECTIRHYLWNSWPEQGCPAISPTAMRIFAEIYTTKNPILIHCSSGIRRSGVFTLICMFMDHISQANVSDGLLLTLAQNLRRQRAGAITSDIDYLFVHRVLMQRFLDRNLIQSCQNLLIFFDDYDPALKKAQLLEKERKGEATLGPMPILPINEKGGIIIEKKNKESPKPGKGDVDRGESASKVKEKQKDKGKDGEEKCQEEKPGKVRSIM</sequence>
<dbReference type="WBParaSite" id="RSKR_0000200300.1">
    <property type="protein sequence ID" value="RSKR_0000200300.1"/>
    <property type="gene ID" value="RSKR_0000200300"/>
</dbReference>